<sequence length="181" mass="20814">MLGQIVFKNNCIYNHKIFRINYTTYNIQRAQDVINPQTNHCNIMLLAHPDSSSSSAHPFLHAQVIGIYHVNVISIDSTNIDYRPRQMGFLWVRWYELQACEPHQLATLHFVPMADNDVFGFVDPADVLRTCHLIPAFARGKSRPDGVGLSRCVQDGQDSKLYYINRYVCNYFYLISQLSNG</sequence>
<organism evidence="2">
    <name type="scientific">Serpula lacrymans var. lacrymans (strain S7.3)</name>
    <name type="common">Dry rot fungus</name>
    <dbReference type="NCBI Taxonomy" id="936435"/>
    <lineage>
        <taxon>Eukaryota</taxon>
        <taxon>Fungi</taxon>
        <taxon>Dikarya</taxon>
        <taxon>Basidiomycota</taxon>
        <taxon>Agaricomycotina</taxon>
        <taxon>Agaricomycetes</taxon>
        <taxon>Agaricomycetidae</taxon>
        <taxon>Boletales</taxon>
        <taxon>Coniophorineae</taxon>
        <taxon>Serpulaceae</taxon>
        <taxon>Serpula</taxon>
    </lineage>
</organism>
<dbReference type="OMA" id="PRTHPNI"/>
<proteinExistence type="predicted"/>
<dbReference type="InParanoid" id="F8PHE6"/>
<dbReference type="OrthoDB" id="3183767at2759"/>
<dbReference type="Proteomes" id="UP000008063">
    <property type="component" value="Unassembled WGS sequence"/>
</dbReference>
<dbReference type="EMBL" id="GL945474">
    <property type="protein sequence ID" value="EGO04992.1"/>
    <property type="molecule type" value="Genomic_DNA"/>
</dbReference>
<protein>
    <submittedName>
        <fullName evidence="1">Uncharacterized protein</fullName>
    </submittedName>
</protein>
<accession>F8PHE6</accession>
<dbReference type="HOGENOM" id="CLU_002498_5_0_1"/>
<gene>
    <name evidence="1" type="ORF">SERLA73DRAFT_45390</name>
</gene>
<dbReference type="STRING" id="936435.F8PHE6"/>
<evidence type="ECO:0000313" key="1">
    <source>
        <dbReference type="EMBL" id="EGO04992.1"/>
    </source>
</evidence>
<evidence type="ECO:0000313" key="2">
    <source>
        <dbReference type="Proteomes" id="UP000008063"/>
    </source>
</evidence>
<name>F8PHE6_SERL3</name>
<dbReference type="AlphaFoldDB" id="F8PHE6"/>
<keyword evidence="2" id="KW-1185">Reference proteome</keyword>
<reference evidence="2" key="1">
    <citation type="journal article" date="2011" name="Science">
        <title>The plant cell wall-decomposing machinery underlies the functional diversity of forest fungi.</title>
        <authorList>
            <person name="Eastwood D.C."/>
            <person name="Floudas D."/>
            <person name="Binder M."/>
            <person name="Majcherczyk A."/>
            <person name="Schneider P."/>
            <person name="Aerts A."/>
            <person name="Asiegbu F.O."/>
            <person name="Baker S.E."/>
            <person name="Barry K."/>
            <person name="Bendiksby M."/>
            <person name="Blumentritt M."/>
            <person name="Coutinho P.M."/>
            <person name="Cullen D."/>
            <person name="de Vries R.P."/>
            <person name="Gathman A."/>
            <person name="Goodell B."/>
            <person name="Henrissat B."/>
            <person name="Ihrmark K."/>
            <person name="Kauserud H."/>
            <person name="Kohler A."/>
            <person name="LaButti K."/>
            <person name="Lapidus A."/>
            <person name="Lavin J.L."/>
            <person name="Lee Y.-H."/>
            <person name="Lindquist E."/>
            <person name="Lilly W."/>
            <person name="Lucas S."/>
            <person name="Morin E."/>
            <person name="Murat C."/>
            <person name="Oguiza J.A."/>
            <person name="Park J."/>
            <person name="Pisabarro A.G."/>
            <person name="Riley R."/>
            <person name="Rosling A."/>
            <person name="Salamov A."/>
            <person name="Schmidt O."/>
            <person name="Schmutz J."/>
            <person name="Skrede I."/>
            <person name="Stenlid J."/>
            <person name="Wiebenga A."/>
            <person name="Xie X."/>
            <person name="Kuees U."/>
            <person name="Hibbett D.S."/>
            <person name="Hoffmeister D."/>
            <person name="Hoegberg N."/>
            <person name="Martin F."/>
            <person name="Grigoriev I.V."/>
            <person name="Watkinson S.C."/>
        </authorList>
    </citation>
    <scope>NUCLEOTIDE SEQUENCE [LARGE SCALE GENOMIC DNA]</scope>
    <source>
        <strain evidence="2">strain S7.3</strain>
    </source>
</reference>